<dbReference type="Proteomes" id="UP000673691">
    <property type="component" value="Unassembled WGS sequence"/>
</dbReference>
<dbReference type="InterPro" id="IPR011989">
    <property type="entry name" value="ARM-like"/>
</dbReference>
<feature type="compositionally biased region" description="Low complexity" evidence="3">
    <location>
        <begin position="45"/>
        <end position="60"/>
    </location>
</feature>
<dbReference type="Pfam" id="PF02985">
    <property type="entry name" value="HEAT"/>
    <property type="match status" value="1"/>
</dbReference>
<feature type="repeat" description="ARM" evidence="2">
    <location>
        <begin position="159"/>
        <end position="202"/>
    </location>
</feature>
<feature type="compositionally biased region" description="Basic and acidic residues" evidence="3">
    <location>
        <begin position="1"/>
        <end position="44"/>
    </location>
</feature>
<proteinExistence type="predicted"/>
<name>A0A8H7ZUI7_9FUNG</name>
<keyword evidence="1" id="KW-0677">Repeat</keyword>
<evidence type="ECO:0000256" key="1">
    <source>
        <dbReference type="ARBA" id="ARBA00022737"/>
    </source>
</evidence>
<dbReference type="PANTHER" id="PTHR46618:SF1">
    <property type="entry name" value="ARMADILLO REPEAT-CONTAINING PROTEIN 3"/>
    <property type="match status" value="1"/>
</dbReference>
<dbReference type="PROSITE" id="PS50176">
    <property type="entry name" value="ARM_REPEAT"/>
    <property type="match status" value="1"/>
</dbReference>
<dbReference type="SUPFAM" id="SSF48371">
    <property type="entry name" value="ARM repeat"/>
    <property type="match status" value="1"/>
</dbReference>
<evidence type="ECO:0000256" key="2">
    <source>
        <dbReference type="PROSITE-ProRule" id="PRU00259"/>
    </source>
</evidence>
<sequence>MAPTAEKKEAREKEGGKQDKAKEKEKDKDKGEKEKGPKEKDKEAAAATAGAAAAGGAENRAASEEEKMTPVTAVLNEVGTVILLLASAEPVVQATALAALEGYADASHKNRVSLLNQHVLIPVLELTNSPDAAVRKNAVGCIAALSDAADVHPDLRKEDLIRQLVSLLNKNEAVDVIEDAAYALSNVAKDFANKVEIRKHGGMKALIH</sequence>
<protein>
    <submittedName>
        <fullName evidence="4">Armadillo-type protein</fullName>
    </submittedName>
</protein>
<dbReference type="InterPro" id="IPR016024">
    <property type="entry name" value="ARM-type_fold"/>
</dbReference>
<dbReference type="SMART" id="SM00185">
    <property type="entry name" value="ARM"/>
    <property type="match status" value="2"/>
</dbReference>
<dbReference type="PANTHER" id="PTHR46618">
    <property type="entry name" value="ARMADILLO REPEAT-CONTAINING PROTEIN 3"/>
    <property type="match status" value="1"/>
</dbReference>
<dbReference type="InterPro" id="IPR052441">
    <property type="entry name" value="Armadillo-Ser/Thr_Kinase"/>
</dbReference>
<organism evidence="4 5">
    <name type="scientific">Olpidium bornovanus</name>
    <dbReference type="NCBI Taxonomy" id="278681"/>
    <lineage>
        <taxon>Eukaryota</taxon>
        <taxon>Fungi</taxon>
        <taxon>Fungi incertae sedis</taxon>
        <taxon>Olpidiomycota</taxon>
        <taxon>Olpidiomycotina</taxon>
        <taxon>Olpidiomycetes</taxon>
        <taxon>Olpidiales</taxon>
        <taxon>Olpidiaceae</taxon>
        <taxon>Olpidium</taxon>
    </lineage>
</organism>
<gene>
    <name evidence="4" type="ORF">BJ554DRAFT_34</name>
</gene>
<dbReference type="InterPro" id="IPR000225">
    <property type="entry name" value="Armadillo"/>
</dbReference>
<evidence type="ECO:0000313" key="4">
    <source>
        <dbReference type="EMBL" id="KAG5459552.1"/>
    </source>
</evidence>
<reference evidence="4 5" key="1">
    <citation type="journal article" name="Sci. Rep.">
        <title>Genome-scale phylogenetic analyses confirm Olpidium as the closest living zoosporic fungus to the non-flagellated, terrestrial fungi.</title>
        <authorList>
            <person name="Chang Y."/>
            <person name="Rochon D."/>
            <person name="Sekimoto S."/>
            <person name="Wang Y."/>
            <person name="Chovatia M."/>
            <person name="Sandor L."/>
            <person name="Salamov A."/>
            <person name="Grigoriev I.V."/>
            <person name="Stajich J.E."/>
            <person name="Spatafora J.W."/>
        </authorList>
    </citation>
    <scope>NUCLEOTIDE SEQUENCE [LARGE SCALE GENOMIC DNA]</scope>
    <source>
        <strain evidence="4">S191</strain>
    </source>
</reference>
<evidence type="ECO:0000313" key="5">
    <source>
        <dbReference type="Proteomes" id="UP000673691"/>
    </source>
</evidence>
<keyword evidence="5" id="KW-1185">Reference proteome</keyword>
<evidence type="ECO:0000256" key="3">
    <source>
        <dbReference type="SAM" id="MobiDB-lite"/>
    </source>
</evidence>
<comment type="caution">
    <text evidence="4">The sequence shown here is derived from an EMBL/GenBank/DDBJ whole genome shotgun (WGS) entry which is preliminary data.</text>
</comment>
<dbReference type="EMBL" id="JAEFCI010006646">
    <property type="protein sequence ID" value="KAG5459552.1"/>
    <property type="molecule type" value="Genomic_DNA"/>
</dbReference>
<dbReference type="AlphaFoldDB" id="A0A8H7ZUI7"/>
<feature type="region of interest" description="Disordered" evidence="3">
    <location>
        <begin position="1"/>
        <end position="67"/>
    </location>
</feature>
<accession>A0A8H7ZUI7</accession>
<dbReference type="Gene3D" id="1.25.10.10">
    <property type="entry name" value="Leucine-rich Repeat Variant"/>
    <property type="match status" value="2"/>
</dbReference>
<dbReference type="OrthoDB" id="7537227at2759"/>
<feature type="non-terminal residue" evidence="4">
    <location>
        <position position="208"/>
    </location>
</feature>
<dbReference type="InterPro" id="IPR000357">
    <property type="entry name" value="HEAT"/>
</dbReference>